<evidence type="ECO:0000313" key="1">
    <source>
        <dbReference type="EMBL" id="NEN24909.1"/>
    </source>
</evidence>
<protein>
    <submittedName>
        <fullName evidence="1">T9SS type B sorting domain-containing protein</fullName>
    </submittedName>
</protein>
<comment type="caution">
    <text evidence="1">The sequence shown here is derived from an EMBL/GenBank/DDBJ whole genome shotgun (WGS) entry which is preliminary data.</text>
</comment>
<dbReference type="InterPro" id="IPR052918">
    <property type="entry name" value="Motility_Chemotaxis_Reg"/>
</dbReference>
<dbReference type="NCBIfam" id="TIGR04131">
    <property type="entry name" value="Bac_Flav_CTERM"/>
    <property type="match status" value="1"/>
</dbReference>
<dbReference type="PANTHER" id="PTHR35580">
    <property type="entry name" value="CELL SURFACE GLYCOPROTEIN (S-LAYER PROTEIN)-LIKE PROTEIN"/>
    <property type="match status" value="1"/>
</dbReference>
<dbReference type="Proteomes" id="UP000486602">
    <property type="component" value="Unassembled WGS sequence"/>
</dbReference>
<gene>
    <name evidence="1" type="ORF">G3O08_15515</name>
</gene>
<dbReference type="RefSeq" id="WP_163286300.1">
    <property type="nucleotide sequence ID" value="NZ_JAAGVY010000035.1"/>
</dbReference>
<name>A0A7K3WT92_9FLAO</name>
<keyword evidence="2" id="KW-1185">Reference proteome</keyword>
<dbReference type="SUPFAM" id="SSF101898">
    <property type="entry name" value="NHL repeat"/>
    <property type="match status" value="2"/>
</dbReference>
<organism evidence="1 2">
    <name type="scientific">Cryomorpha ignava</name>
    <dbReference type="NCBI Taxonomy" id="101383"/>
    <lineage>
        <taxon>Bacteria</taxon>
        <taxon>Pseudomonadati</taxon>
        <taxon>Bacteroidota</taxon>
        <taxon>Flavobacteriia</taxon>
        <taxon>Flavobacteriales</taxon>
        <taxon>Cryomorphaceae</taxon>
        <taxon>Cryomorpha</taxon>
    </lineage>
</organism>
<proteinExistence type="predicted"/>
<reference evidence="1 2" key="1">
    <citation type="submission" date="2020-02" db="EMBL/GenBank/DDBJ databases">
        <title>Out from the shadows clarifying the taxonomy of the family Cryomorphaceae and related taxa by utilizing the GTDB taxonomic framework.</title>
        <authorList>
            <person name="Bowman J.P."/>
        </authorList>
    </citation>
    <scope>NUCLEOTIDE SEQUENCE [LARGE SCALE GENOMIC DNA]</scope>
    <source>
        <strain evidence="1 2">QSSC 1-22</strain>
    </source>
</reference>
<evidence type="ECO:0000313" key="2">
    <source>
        <dbReference type="Proteomes" id="UP000486602"/>
    </source>
</evidence>
<dbReference type="EMBL" id="JAAGVY010000035">
    <property type="protein sequence ID" value="NEN24909.1"/>
    <property type="molecule type" value="Genomic_DNA"/>
</dbReference>
<accession>A0A7K3WT92</accession>
<dbReference type="InterPro" id="IPR026341">
    <property type="entry name" value="T9SS_type_B"/>
</dbReference>
<sequence>MSLARDIALDSDQNIIITGYSTDSVDFDPGDNQLILRTPDQNPYLAKYDTNGNLQWAYVFPSGWNAYGNSVTVDQYDNVIFTGYGVKPIDFDPGPEEYILGESSPNGPFAFFAKYASNGAFIFAREFYGNSAAIPNKVLCDNAGNIILAGRFYGNIDIDPGDEAYILNGENGGGFWAKFDPDGNLIYGKSLSGISNIGDLTDMSICENGDILLSGYFGNLVDFDPGPDEFLMQAEGPADRFFARYTSAGELIWAKRLNINSYGCCSPSEYICIRENTEGDILIAGNFKQTADFDPGPGQSYLFGGLATSAYFAKFSADGNFIWAKSLTGGFCPVYDMEIDCRDNIYLTGSLVSADFDPTSAIAFLQSNVASAFTHYMARYDIDGNFVSVKQIGGSSSGPSITSMVVRDEHQYMAGGFRYTVDFDPDEGEALLTMGGMGWNTYFAKYKLDINPVQADTTLCDQSQVILDASTSNATYLWNTGETTPTLDVDEAGDYDVVISQEECTTYRNFTVDFNSLPRLEIDSLIKLCDNSELDIRLNPSNYNILWSDNSTDAIRTINQPGIYWVQFYDSLCSRTDTFELDFYDCEIILTMPNVFTPNGDAMNEVFAALQMKGITRAKLFVFNRWGRQIYETNDLSQGWDGTIAGELVTEGVYNWIVQYETILSEALNQSGTVNLFRD</sequence>
<dbReference type="Pfam" id="PF13585">
    <property type="entry name" value="CHU_C"/>
    <property type="match status" value="1"/>
</dbReference>
<dbReference type="PANTHER" id="PTHR35580:SF1">
    <property type="entry name" value="PHYTASE-LIKE DOMAIN-CONTAINING PROTEIN"/>
    <property type="match status" value="1"/>
</dbReference>
<dbReference type="AlphaFoldDB" id="A0A7K3WT92"/>